<dbReference type="AlphaFoldDB" id="A0A1G2T127"/>
<comment type="caution">
    <text evidence="5">The sequence shown here is derived from an EMBL/GenBank/DDBJ whole genome shotgun (WGS) entry which is preliminary data.</text>
</comment>
<evidence type="ECO:0000256" key="3">
    <source>
        <dbReference type="ARBA" id="ARBA00023204"/>
    </source>
</evidence>
<dbReference type="GO" id="GO:0043590">
    <property type="term" value="C:bacterial nucleoid"/>
    <property type="evidence" value="ECO:0007669"/>
    <property type="project" value="TreeGrafter"/>
</dbReference>
<keyword evidence="3" id="KW-0234">DNA repair</keyword>
<dbReference type="GO" id="GO:0006310">
    <property type="term" value="P:DNA recombination"/>
    <property type="evidence" value="ECO:0007669"/>
    <property type="project" value="UniProtKB-KW"/>
</dbReference>
<dbReference type="InterPro" id="IPR022572">
    <property type="entry name" value="DNA_rep/recomb_RecO_N"/>
</dbReference>
<sequence length="165" mass="18707">MSYHIYTTRGIVLSERPVREADRIYTIITRDLGLVQATALGVRKEASKLRGALEPFVLSKISLVRGKEHWRITSAECIRSISPSPTVARPLALLEKLVQGEVPNQELFDAVEKEVLFQEPYDEMFETKMVSKILFYLGYLKKSDMVLDKKSLVKAINEGIQASHL</sequence>
<dbReference type="PANTHER" id="PTHR33991">
    <property type="entry name" value="DNA REPAIR PROTEIN RECO"/>
    <property type="match status" value="1"/>
</dbReference>
<dbReference type="Gene3D" id="2.40.50.140">
    <property type="entry name" value="Nucleic acid-binding proteins"/>
    <property type="match status" value="1"/>
</dbReference>
<evidence type="ECO:0000259" key="4">
    <source>
        <dbReference type="Pfam" id="PF11967"/>
    </source>
</evidence>
<organism evidence="5 6">
    <name type="scientific">Candidatus Zambryskibacteria bacterium RIFCSPHIGHO2_01_FULL_46_30</name>
    <dbReference type="NCBI Taxonomy" id="1802739"/>
    <lineage>
        <taxon>Bacteria</taxon>
        <taxon>Candidatus Zambryskiibacteriota</taxon>
    </lineage>
</organism>
<accession>A0A1G2T127</accession>
<dbReference type="InterPro" id="IPR003717">
    <property type="entry name" value="RecO"/>
</dbReference>
<dbReference type="Pfam" id="PF11967">
    <property type="entry name" value="RecO_N"/>
    <property type="match status" value="1"/>
</dbReference>
<protein>
    <submittedName>
        <fullName evidence="5">DNA repair protein RecO</fullName>
    </submittedName>
</protein>
<reference evidence="5 6" key="1">
    <citation type="journal article" date="2016" name="Nat. Commun.">
        <title>Thousands of microbial genomes shed light on interconnected biogeochemical processes in an aquifer system.</title>
        <authorList>
            <person name="Anantharaman K."/>
            <person name="Brown C.T."/>
            <person name="Hug L.A."/>
            <person name="Sharon I."/>
            <person name="Castelle C.J."/>
            <person name="Probst A.J."/>
            <person name="Thomas B.C."/>
            <person name="Singh A."/>
            <person name="Wilkins M.J."/>
            <person name="Karaoz U."/>
            <person name="Brodie E.L."/>
            <person name="Williams K.H."/>
            <person name="Hubbard S.S."/>
            <person name="Banfield J.F."/>
        </authorList>
    </citation>
    <scope>NUCLEOTIDE SEQUENCE [LARGE SCALE GENOMIC DNA]</scope>
</reference>
<gene>
    <name evidence="5" type="ORF">A2665_01560</name>
</gene>
<proteinExistence type="predicted"/>
<keyword evidence="2" id="KW-0233">DNA recombination</keyword>
<evidence type="ECO:0000256" key="2">
    <source>
        <dbReference type="ARBA" id="ARBA00023172"/>
    </source>
</evidence>
<evidence type="ECO:0000256" key="1">
    <source>
        <dbReference type="ARBA" id="ARBA00022763"/>
    </source>
</evidence>
<dbReference type="NCBIfam" id="TIGR00613">
    <property type="entry name" value="reco"/>
    <property type="match status" value="1"/>
</dbReference>
<dbReference type="Proteomes" id="UP000177746">
    <property type="component" value="Unassembled WGS sequence"/>
</dbReference>
<evidence type="ECO:0000313" key="5">
    <source>
        <dbReference type="EMBL" id="OHA90973.1"/>
    </source>
</evidence>
<evidence type="ECO:0000313" key="6">
    <source>
        <dbReference type="Proteomes" id="UP000177746"/>
    </source>
</evidence>
<dbReference type="SUPFAM" id="SSF50249">
    <property type="entry name" value="Nucleic acid-binding proteins"/>
    <property type="match status" value="1"/>
</dbReference>
<dbReference type="EMBL" id="MHVI01000024">
    <property type="protein sequence ID" value="OHA90973.1"/>
    <property type="molecule type" value="Genomic_DNA"/>
</dbReference>
<dbReference type="PANTHER" id="PTHR33991:SF1">
    <property type="entry name" value="DNA REPAIR PROTEIN RECO"/>
    <property type="match status" value="1"/>
</dbReference>
<feature type="domain" description="DNA replication/recombination mediator RecO N-terminal" evidence="4">
    <location>
        <begin position="5"/>
        <end position="80"/>
    </location>
</feature>
<dbReference type="GO" id="GO:0006302">
    <property type="term" value="P:double-strand break repair"/>
    <property type="evidence" value="ECO:0007669"/>
    <property type="project" value="TreeGrafter"/>
</dbReference>
<dbReference type="InterPro" id="IPR012340">
    <property type="entry name" value="NA-bd_OB-fold"/>
</dbReference>
<name>A0A1G2T127_9BACT</name>
<keyword evidence="1" id="KW-0227">DNA damage</keyword>